<dbReference type="PANTHER" id="PTHR31194">
    <property type="entry name" value="SHN SHINE , DNA BINDING / TRANSCRIPTION FACTOR"/>
    <property type="match status" value="1"/>
</dbReference>
<dbReference type="CDD" id="cd00018">
    <property type="entry name" value="AP2"/>
    <property type="match status" value="1"/>
</dbReference>
<evidence type="ECO:0000256" key="3">
    <source>
        <dbReference type="ARBA" id="ARBA00023015"/>
    </source>
</evidence>
<evidence type="ECO:0000256" key="7">
    <source>
        <dbReference type="SAM" id="MobiDB-lite"/>
    </source>
</evidence>
<protein>
    <recommendedName>
        <fullName evidence="8">AP2/ERF domain-containing protein</fullName>
    </recommendedName>
</protein>
<name>A0ABD3AIL4_9GENT</name>
<dbReference type="Proteomes" id="UP001630127">
    <property type="component" value="Unassembled WGS sequence"/>
</dbReference>
<feature type="region of interest" description="Disordered" evidence="7">
    <location>
        <begin position="187"/>
        <end position="216"/>
    </location>
</feature>
<dbReference type="SMART" id="SM00380">
    <property type="entry name" value="AP2"/>
    <property type="match status" value="1"/>
</dbReference>
<keyword evidence="3" id="KW-0805">Transcription regulation</keyword>
<sequence>MSLQFRMDSRLERVKFSEHVVTTNKPLDERRSYFPADSQTIFRHKVIRIVLTDADATDSSDDDEARDIRSVRRRVKRHVQEIYFGPVLPKTEQQTSRKRSPQSLTPPESDVTRRKKFRGVRQRPWGRWAAEIRDPTRRKRVWLGTYDTPEEAASVYDRAAVKLKGPDAVTNFPVESKEEIVADAEFLQSEKSTSENTSEESGLSPTSVLRCDDTTSQAETEVSIGANDVGLSPTSVLRYDDLTPFENFPLPEVGYLGFSFDFDIDFPLSLPAVKHCTEEFGEFDFDDFLVEVI</sequence>
<feature type="domain" description="AP2/ERF" evidence="8">
    <location>
        <begin position="116"/>
        <end position="173"/>
    </location>
</feature>
<comment type="caution">
    <text evidence="9">The sequence shown here is derived from an EMBL/GenBank/DDBJ whole genome shotgun (WGS) entry which is preliminary data.</text>
</comment>
<dbReference type="AlphaFoldDB" id="A0ABD3AIL4"/>
<dbReference type="InterPro" id="IPR001471">
    <property type="entry name" value="AP2/ERF_dom"/>
</dbReference>
<dbReference type="PROSITE" id="PS51032">
    <property type="entry name" value="AP2_ERF"/>
    <property type="match status" value="1"/>
</dbReference>
<dbReference type="PANTHER" id="PTHR31194:SF166">
    <property type="entry name" value="PATHOGENESIS-RELATED GENES TRANSCRIPTIONAL ACTIVATOR PTI6"/>
    <property type="match status" value="1"/>
</dbReference>
<dbReference type="Pfam" id="PF00847">
    <property type="entry name" value="AP2"/>
    <property type="match status" value="1"/>
</dbReference>
<dbReference type="FunFam" id="3.30.730.10:FF:000001">
    <property type="entry name" value="Ethylene-responsive transcription factor 2"/>
    <property type="match status" value="1"/>
</dbReference>
<keyword evidence="10" id="KW-1185">Reference proteome</keyword>
<dbReference type="Gene3D" id="3.30.730.10">
    <property type="entry name" value="AP2/ERF domain"/>
    <property type="match status" value="1"/>
</dbReference>
<accession>A0ABD3AIL4</accession>
<evidence type="ECO:0000313" key="10">
    <source>
        <dbReference type="Proteomes" id="UP001630127"/>
    </source>
</evidence>
<evidence type="ECO:0000256" key="6">
    <source>
        <dbReference type="ARBA" id="ARBA00023242"/>
    </source>
</evidence>
<keyword evidence="5" id="KW-0804">Transcription</keyword>
<dbReference type="InterPro" id="IPR050913">
    <property type="entry name" value="AP2/ERF_ERF"/>
</dbReference>
<dbReference type="InterPro" id="IPR016177">
    <property type="entry name" value="DNA-bd_dom_sf"/>
</dbReference>
<dbReference type="PIRSF" id="PIRSF038123">
    <property type="entry name" value="PTI6"/>
    <property type="match status" value="1"/>
</dbReference>
<dbReference type="SUPFAM" id="SSF54171">
    <property type="entry name" value="DNA-binding domain"/>
    <property type="match status" value="1"/>
</dbReference>
<gene>
    <name evidence="9" type="ORF">ACH5RR_010310</name>
</gene>
<evidence type="ECO:0000256" key="4">
    <source>
        <dbReference type="ARBA" id="ARBA00023125"/>
    </source>
</evidence>
<dbReference type="PRINTS" id="PR00367">
    <property type="entry name" value="ETHRSPELEMNT"/>
</dbReference>
<proteinExistence type="predicted"/>
<keyword evidence="6" id="KW-0539">Nucleus</keyword>
<evidence type="ECO:0000259" key="8">
    <source>
        <dbReference type="PROSITE" id="PS51032"/>
    </source>
</evidence>
<dbReference type="EMBL" id="JBJUIK010000004">
    <property type="protein sequence ID" value="KAL3530988.1"/>
    <property type="molecule type" value="Genomic_DNA"/>
</dbReference>
<comment type="subcellular location">
    <subcellularLocation>
        <location evidence="1">Nucleus</location>
    </subcellularLocation>
</comment>
<evidence type="ECO:0000256" key="5">
    <source>
        <dbReference type="ARBA" id="ARBA00023163"/>
    </source>
</evidence>
<keyword evidence="4" id="KW-0238">DNA-binding</keyword>
<dbReference type="GO" id="GO:0003677">
    <property type="term" value="F:DNA binding"/>
    <property type="evidence" value="ECO:0007669"/>
    <property type="project" value="UniProtKB-KW"/>
</dbReference>
<evidence type="ECO:0000256" key="2">
    <source>
        <dbReference type="ARBA" id="ARBA00022821"/>
    </source>
</evidence>
<dbReference type="GO" id="GO:0006952">
    <property type="term" value="P:defense response"/>
    <property type="evidence" value="ECO:0007669"/>
    <property type="project" value="UniProtKB-KW"/>
</dbReference>
<organism evidence="9 10">
    <name type="scientific">Cinchona calisaya</name>
    <dbReference type="NCBI Taxonomy" id="153742"/>
    <lineage>
        <taxon>Eukaryota</taxon>
        <taxon>Viridiplantae</taxon>
        <taxon>Streptophyta</taxon>
        <taxon>Embryophyta</taxon>
        <taxon>Tracheophyta</taxon>
        <taxon>Spermatophyta</taxon>
        <taxon>Magnoliopsida</taxon>
        <taxon>eudicotyledons</taxon>
        <taxon>Gunneridae</taxon>
        <taxon>Pentapetalae</taxon>
        <taxon>asterids</taxon>
        <taxon>lamiids</taxon>
        <taxon>Gentianales</taxon>
        <taxon>Rubiaceae</taxon>
        <taxon>Cinchonoideae</taxon>
        <taxon>Cinchoneae</taxon>
        <taxon>Cinchona</taxon>
    </lineage>
</organism>
<dbReference type="GO" id="GO:0005634">
    <property type="term" value="C:nucleus"/>
    <property type="evidence" value="ECO:0007669"/>
    <property type="project" value="UniProtKB-SubCell"/>
</dbReference>
<reference evidence="9 10" key="1">
    <citation type="submission" date="2024-11" db="EMBL/GenBank/DDBJ databases">
        <title>A near-complete genome assembly of Cinchona calisaya.</title>
        <authorList>
            <person name="Lian D.C."/>
            <person name="Zhao X.W."/>
            <person name="Wei L."/>
        </authorList>
    </citation>
    <scope>NUCLEOTIDE SEQUENCE [LARGE SCALE GENOMIC DNA]</scope>
    <source>
        <tissue evidence="9">Nenye</tissue>
    </source>
</reference>
<dbReference type="InterPro" id="IPR036955">
    <property type="entry name" value="AP2/ERF_dom_sf"/>
</dbReference>
<feature type="region of interest" description="Disordered" evidence="7">
    <location>
        <begin position="86"/>
        <end position="118"/>
    </location>
</feature>
<keyword evidence="2" id="KW-0611">Plant defense</keyword>
<evidence type="ECO:0000256" key="1">
    <source>
        <dbReference type="ARBA" id="ARBA00004123"/>
    </source>
</evidence>
<feature type="compositionally biased region" description="Low complexity" evidence="7">
    <location>
        <begin position="189"/>
        <end position="201"/>
    </location>
</feature>
<evidence type="ECO:0000313" key="9">
    <source>
        <dbReference type="EMBL" id="KAL3530988.1"/>
    </source>
</evidence>